<evidence type="ECO:0000313" key="11">
    <source>
        <dbReference type="RefSeq" id="XP_017026946.1"/>
    </source>
</evidence>
<dbReference type="Proteomes" id="UP001652661">
    <property type="component" value="Chromosome 2R"/>
</dbReference>
<dbReference type="GeneID" id="108077917"/>
<evidence type="ECO:0000256" key="2">
    <source>
        <dbReference type="ARBA" id="ARBA00022475"/>
    </source>
</evidence>
<evidence type="ECO:0000256" key="3">
    <source>
        <dbReference type="ARBA" id="ARBA00022692"/>
    </source>
</evidence>
<keyword evidence="7" id="KW-0325">Glycoprotein</keyword>
<evidence type="ECO:0000256" key="1">
    <source>
        <dbReference type="ARBA" id="ARBA00004651"/>
    </source>
</evidence>
<dbReference type="RefSeq" id="XP_017026946.1">
    <property type="nucleotide sequence ID" value="XM_017171457.1"/>
</dbReference>
<sequence>MVSGWLVFILGCLGQLSALNVSITAEELKLEERLLRMLARLRLQEEFNTLLIYGDECVFHSLLRHLVTPTVVVSSGSTDFDWNFSSSTLILTCSPEADREENPVTLMKLQRTRRLICLKDKIPMETICYQYSLKEQHNVAIIQTNFDQSDIIYSCRFFQSPNHEEVHFFSDNPIYIENFRNMHGAEIRTVPDLLTPRTMMYRDQKTGEARIMGYLANVLTTYAEKVNAKVLIENATKIGVKKASVADILRGTREELLDIGTALASSLQVKNMDFISYPYLLTGYCLMIPVPAKLPYNQVYSMIVDPLVLSIIFVLFCVFSILIVYTQNLSWRNLTLANVLLNDKSLRGLLGQSFPFPSNPSKHLKLIIFVLCFASVMITTMYESYLQSYFTQPPSEPYIRSFRDIANFSIKVALSRMEANVLTSVNSTHFQEISKDHLLIYENWAEYLILRDSFNTSFIFPVSVDRWRCYEAQQELFTEPAFYLSDLCFNELMFFSLPVRQYLPYRHLFEDHMMRQHEFGLVVFWKSRSFYDMVQLGLASIKDYSQKRKSDGSLLLDDISWILKIYSVAIGLSILCFILEVTGCMKLWERLWRCRR</sequence>
<feature type="chain" id="PRO_5028221322" evidence="9">
    <location>
        <begin position="19"/>
        <end position="596"/>
    </location>
</feature>
<dbReference type="InterPro" id="IPR052192">
    <property type="entry name" value="Insect_Ionotropic_Sensory_Rcpt"/>
</dbReference>
<reference evidence="11" key="2">
    <citation type="submission" date="2025-08" db="UniProtKB">
        <authorList>
            <consortium name="RefSeq"/>
        </authorList>
    </citation>
    <scope>IDENTIFICATION</scope>
    <source>
        <strain evidence="11">14028-0561.14</strain>
        <tissue evidence="11">Whole fly</tissue>
    </source>
</reference>
<proteinExistence type="predicted"/>
<feature type="transmembrane region" description="Helical" evidence="8">
    <location>
        <begin position="363"/>
        <end position="382"/>
    </location>
</feature>
<evidence type="ECO:0000256" key="6">
    <source>
        <dbReference type="ARBA" id="ARBA00023170"/>
    </source>
</evidence>
<feature type="signal peptide" evidence="9">
    <location>
        <begin position="1"/>
        <end position="18"/>
    </location>
</feature>
<keyword evidence="10" id="KW-1185">Reference proteome</keyword>
<feature type="transmembrane region" description="Helical" evidence="8">
    <location>
        <begin position="304"/>
        <end position="325"/>
    </location>
</feature>
<accession>A0A6P4IVQ2</accession>
<evidence type="ECO:0000256" key="4">
    <source>
        <dbReference type="ARBA" id="ARBA00022989"/>
    </source>
</evidence>
<organism evidence="10 11">
    <name type="scientific">Drosophila kikkawai</name>
    <name type="common">Fruit fly</name>
    <dbReference type="NCBI Taxonomy" id="30033"/>
    <lineage>
        <taxon>Eukaryota</taxon>
        <taxon>Metazoa</taxon>
        <taxon>Ecdysozoa</taxon>
        <taxon>Arthropoda</taxon>
        <taxon>Hexapoda</taxon>
        <taxon>Insecta</taxon>
        <taxon>Pterygota</taxon>
        <taxon>Neoptera</taxon>
        <taxon>Endopterygota</taxon>
        <taxon>Diptera</taxon>
        <taxon>Brachycera</taxon>
        <taxon>Muscomorpha</taxon>
        <taxon>Ephydroidea</taxon>
        <taxon>Drosophilidae</taxon>
        <taxon>Drosophila</taxon>
        <taxon>Sophophora</taxon>
    </lineage>
</organism>
<keyword evidence="6" id="KW-0675">Receptor</keyword>
<evidence type="ECO:0000313" key="10">
    <source>
        <dbReference type="Proteomes" id="UP001652661"/>
    </source>
</evidence>
<evidence type="ECO:0000256" key="9">
    <source>
        <dbReference type="SAM" id="SignalP"/>
    </source>
</evidence>
<dbReference type="PANTHER" id="PTHR42643:SF41">
    <property type="entry name" value="IONOTROPIC RECEPTOR 20A-RELATED"/>
    <property type="match status" value="1"/>
</dbReference>
<reference evidence="10" key="1">
    <citation type="submission" date="2025-05" db="UniProtKB">
        <authorList>
            <consortium name="RefSeq"/>
        </authorList>
    </citation>
    <scope>NUCLEOTIDE SEQUENCE [LARGE SCALE GENOMIC DNA]</scope>
    <source>
        <strain evidence="10">14028-0561.14</strain>
    </source>
</reference>
<dbReference type="PANTHER" id="PTHR42643">
    <property type="entry name" value="IONOTROPIC RECEPTOR 20A-RELATED"/>
    <property type="match status" value="1"/>
</dbReference>
<keyword evidence="3 8" id="KW-0812">Transmembrane</keyword>
<dbReference type="AlphaFoldDB" id="A0A6P4IVQ2"/>
<dbReference type="OrthoDB" id="7852744at2759"/>
<name>A0A6P4IVQ2_DROKI</name>
<comment type="subcellular location">
    <subcellularLocation>
        <location evidence="1">Cell membrane</location>
        <topology evidence="1">Multi-pass membrane protein</topology>
    </subcellularLocation>
</comment>
<evidence type="ECO:0000256" key="7">
    <source>
        <dbReference type="ARBA" id="ARBA00023180"/>
    </source>
</evidence>
<keyword evidence="2" id="KW-1003">Cell membrane</keyword>
<keyword evidence="5 8" id="KW-0472">Membrane</keyword>
<keyword evidence="9" id="KW-0732">Signal</keyword>
<dbReference type="GO" id="GO:0005886">
    <property type="term" value="C:plasma membrane"/>
    <property type="evidence" value="ECO:0007669"/>
    <property type="project" value="UniProtKB-SubCell"/>
</dbReference>
<feature type="transmembrane region" description="Helical" evidence="8">
    <location>
        <begin position="561"/>
        <end position="588"/>
    </location>
</feature>
<gene>
    <name evidence="11" type="primary">LOC108077917</name>
</gene>
<protein>
    <submittedName>
        <fullName evidence="11">Uncharacterized protein</fullName>
    </submittedName>
</protein>
<evidence type="ECO:0000256" key="8">
    <source>
        <dbReference type="SAM" id="Phobius"/>
    </source>
</evidence>
<evidence type="ECO:0000256" key="5">
    <source>
        <dbReference type="ARBA" id="ARBA00023136"/>
    </source>
</evidence>
<keyword evidence="4 8" id="KW-1133">Transmembrane helix</keyword>